<evidence type="ECO:0000256" key="4">
    <source>
        <dbReference type="SAM" id="SignalP"/>
    </source>
</evidence>
<keyword evidence="2 3" id="KW-0064">Aspartyl protease</keyword>
<dbReference type="STRING" id="215250.A0A316YS03"/>
<evidence type="ECO:0000259" key="5">
    <source>
        <dbReference type="PROSITE" id="PS51767"/>
    </source>
</evidence>
<sequence>MQLLPLFSALLAALSVSTYVTAAPGTSLEEPKIALSKRDNLLKRDSDEVDLDKVSTHLNRVAAKYQNSLSSLLANTGLDLTKDIALLQGVSKLAIPIQKRAGKTGSVSLATDSTLWHGAISYGGQRFQIDFDTGSADTIVNPDAYHPGSSAKASGQFTTQYGDGTTSEGQVYTDTVQVGGLSAPGAGIGRSNTAFTEPNEPDSGVAGMAFQSISSTKTAPFFDALIKAKALAKNVFTFTLSQGTSSLYLGGTGPANNPTYVNTDTSQGFWLTPDSTIAGQKIGLIHDTGTTLTIVPVRVAQGLFASLNVQTYQSGQELHATYDCNSPPKVTVKINGFSKDYSSQSLTFGKRQGQCVMSIVGMDINAPGGIAGDSFLQNVHAVFDRDQNRIGFSSQ</sequence>
<dbReference type="InterPro" id="IPR033121">
    <property type="entry name" value="PEPTIDASE_A1"/>
</dbReference>
<dbReference type="InterPro" id="IPR001969">
    <property type="entry name" value="Aspartic_peptidase_AS"/>
</dbReference>
<reference evidence="6 7" key="1">
    <citation type="journal article" date="2018" name="Mol. Biol. Evol.">
        <title>Broad Genomic Sampling Reveals a Smut Pathogenic Ancestry of the Fungal Clade Ustilaginomycotina.</title>
        <authorList>
            <person name="Kijpornyongpan T."/>
            <person name="Mondo S.J."/>
            <person name="Barry K."/>
            <person name="Sandor L."/>
            <person name="Lee J."/>
            <person name="Lipzen A."/>
            <person name="Pangilinan J."/>
            <person name="LaButti K."/>
            <person name="Hainaut M."/>
            <person name="Henrissat B."/>
            <person name="Grigoriev I.V."/>
            <person name="Spatafora J.W."/>
            <person name="Aime M.C."/>
        </authorList>
    </citation>
    <scope>NUCLEOTIDE SEQUENCE [LARGE SCALE GENOMIC DNA]</scope>
    <source>
        <strain evidence="6 7">MCA 4198</strain>
    </source>
</reference>
<dbReference type="PANTHER" id="PTHR47966:SF57">
    <property type="entry name" value="PEPTIDASE A1 DOMAIN-CONTAINING PROTEIN"/>
    <property type="match status" value="1"/>
</dbReference>
<dbReference type="GeneID" id="37041565"/>
<dbReference type="CDD" id="cd05471">
    <property type="entry name" value="pepsin_like"/>
    <property type="match status" value="1"/>
</dbReference>
<dbReference type="InterPro" id="IPR021109">
    <property type="entry name" value="Peptidase_aspartic_dom_sf"/>
</dbReference>
<dbReference type="RefSeq" id="XP_025377981.1">
    <property type="nucleotide sequence ID" value="XM_025519649.1"/>
</dbReference>
<gene>
    <name evidence="6" type="ORF">FA10DRAFT_252400</name>
</gene>
<dbReference type="InterPro" id="IPR034164">
    <property type="entry name" value="Pepsin-like_dom"/>
</dbReference>
<dbReference type="OrthoDB" id="15189at2759"/>
<feature type="domain" description="Peptidase A1" evidence="5">
    <location>
        <begin position="116"/>
        <end position="393"/>
    </location>
</feature>
<dbReference type="PANTHER" id="PTHR47966">
    <property type="entry name" value="BETA-SITE APP-CLEAVING ENZYME, ISOFORM A-RELATED"/>
    <property type="match status" value="1"/>
</dbReference>
<dbReference type="SUPFAM" id="SSF50630">
    <property type="entry name" value="Acid proteases"/>
    <property type="match status" value="1"/>
</dbReference>
<dbReference type="Proteomes" id="UP000245768">
    <property type="component" value="Unassembled WGS sequence"/>
</dbReference>
<feature type="signal peptide" evidence="4">
    <location>
        <begin position="1"/>
        <end position="22"/>
    </location>
</feature>
<name>A0A316YS03_9BASI</name>
<dbReference type="AlphaFoldDB" id="A0A316YS03"/>
<organism evidence="6 7">
    <name type="scientific">Acaromyces ingoldii</name>
    <dbReference type="NCBI Taxonomy" id="215250"/>
    <lineage>
        <taxon>Eukaryota</taxon>
        <taxon>Fungi</taxon>
        <taxon>Dikarya</taxon>
        <taxon>Basidiomycota</taxon>
        <taxon>Ustilaginomycotina</taxon>
        <taxon>Exobasidiomycetes</taxon>
        <taxon>Exobasidiales</taxon>
        <taxon>Cryptobasidiaceae</taxon>
        <taxon>Acaromyces</taxon>
    </lineage>
</organism>
<dbReference type="PROSITE" id="PS51767">
    <property type="entry name" value="PEPTIDASE_A1"/>
    <property type="match status" value="1"/>
</dbReference>
<dbReference type="Pfam" id="PF00026">
    <property type="entry name" value="Asp"/>
    <property type="match status" value="1"/>
</dbReference>
<keyword evidence="7" id="KW-1185">Reference proteome</keyword>
<evidence type="ECO:0000256" key="1">
    <source>
        <dbReference type="ARBA" id="ARBA00007447"/>
    </source>
</evidence>
<comment type="similarity">
    <text evidence="1 3">Belongs to the peptidase A1 family.</text>
</comment>
<evidence type="ECO:0000256" key="3">
    <source>
        <dbReference type="RuleBase" id="RU000454"/>
    </source>
</evidence>
<keyword evidence="3" id="KW-0378">Hydrolase</keyword>
<protein>
    <submittedName>
        <fullName evidence="6">Acid protease</fullName>
    </submittedName>
</protein>
<evidence type="ECO:0000313" key="6">
    <source>
        <dbReference type="EMBL" id="PWN90783.1"/>
    </source>
</evidence>
<dbReference type="GO" id="GO:0004190">
    <property type="term" value="F:aspartic-type endopeptidase activity"/>
    <property type="evidence" value="ECO:0007669"/>
    <property type="project" value="UniProtKB-KW"/>
</dbReference>
<dbReference type="Gene3D" id="2.40.70.10">
    <property type="entry name" value="Acid Proteases"/>
    <property type="match status" value="2"/>
</dbReference>
<dbReference type="GO" id="GO:0006508">
    <property type="term" value="P:proteolysis"/>
    <property type="evidence" value="ECO:0007669"/>
    <property type="project" value="UniProtKB-KW"/>
</dbReference>
<keyword evidence="3 6" id="KW-0645">Protease</keyword>
<evidence type="ECO:0000313" key="7">
    <source>
        <dbReference type="Proteomes" id="UP000245768"/>
    </source>
</evidence>
<dbReference type="EMBL" id="KZ819636">
    <property type="protein sequence ID" value="PWN90783.1"/>
    <property type="molecule type" value="Genomic_DNA"/>
</dbReference>
<proteinExistence type="inferred from homology"/>
<feature type="chain" id="PRO_5016278268" evidence="4">
    <location>
        <begin position="23"/>
        <end position="395"/>
    </location>
</feature>
<dbReference type="InParanoid" id="A0A316YS03"/>
<keyword evidence="4" id="KW-0732">Signal</keyword>
<evidence type="ECO:0000256" key="2">
    <source>
        <dbReference type="ARBA" id="ARBA00022750"/>
    </source>
</evidence>
<dbReference type="InterPro" id="IPR001461">
    <property type="entry name" value="Aspartic_peptidase_A1"/>
</dbReference>
<dbReference type="PROSITE" id="PS00141">
    <property type="entry name" value="ASP_PROTEASE"/>
    <property type="match status" value="1"/>
</dbReference>
<accession>A0A316YS03</accession>
<dbReference type="PRINTS" id="PR00792">
    <property type="entry name" value="PEPSIN"/>
</dbReference>